<dbReference type="GO" id="GO:0009022">
    <property type="term" value="F:tRNA nucleotidyltransferase activity"/>
    <property type="evidence" value="ECO:0007669"/>
    <property type="project" value="UniProtKB-UniRule"/>
</dbReference>
<dbReference type="EC" id="2.7.7.56" evidence="7"/>
<evidence type="ECO:0000256" key="5">
    <source>
        <dbReference type="ARBA" id="ARBA00022694"/>
    </source>
</evidence>
<evidence type="ECO:0000313" key="11">
    <source>
        <dbReference type="EMBL" id="SHI20925.1"/>
    </source>
</evidence>
<evidence type="ECO:0000256" key="4">
    <source>
        <dbReference type="ARBA" id="ARBA00022679"/>
    </source>
</evidence>
<dbReference type="InterPro" id="IPR001247">
    <property type="entry name" value="ExoRNase_PH_dom1"/>
</dbReference>
<dbReference type="PROSITE" id="PS01277">
    <property type="entry name" value="RIBONUCLEASE_PH"/>
    <property type="match status" value="1"/>
</dbReference>
<evidence type="ECO:0000256" key="1">
    <source>
        <dbReference type="ARBA" id="ARBA00006678"/>
    </source>
</evidence>
<dbReference type="InterPro" id="IPR050080">
    <property type="entry name" value="RNase_PH"/>
</dbReference>
<dbReference type="GO" id="GO:0031125">
    <property type="term" value="P:rRNA 3'-end processing"/>
    <property type="evidence" value="ECO:0007669"/>
    <property type="project" value="UniProtKB-ARBA"/>
</dbReference>
<dbReference type="FunFam" id="3.30.230.70:FF:000003">
    <property type="entry name" value="Ribonuclease PH"/>
    <property type="match status" value="1"/>
</dbReference>
<dbReference type="InterPro" id="IPR002381">
    <property type="entry name" value="RNase_PH_bac-type"/>
</dbReference>
<feature type="region of interest" description="Disordered" evidence="8">
    <location>
        <begin position="67"/>
        <end position="86"/>
    </location>
</feature>
<comment type="similarity">
    <text evidence="1 7">Belongs to the RNase PH family.</text>
</comment>
<reference evidence="11 12" key="1">
    <citation type="submission" date="2016-11" db="EMBL/GenBank/DDBJ databases">
        <authorList>
            <person name="Jaros S."/>
            <person name="Januszkiewicz K."/>
            <person name="Wedrychowicz H."/>
        </authorList>
    </citation>
    <scope>NUCLEOTIDE SEQUENCE [LARGE SCALE GENOMIC DNA]</scope>
    <source>
        <strain evidence="11 12">DSM 16917</strain>
    </source>
</reference>
<dbReference type="RefSeq" id="WP_067661459.1">
    <property type="nucleotide sequence ID" value="NZ_FQXG01000010.1"/>
</dbReference>
<proteinExistence type="inferred from homology"/>
<dbReference type="GO" id="GO:0016075">
    <property type="term" value="P:rRNA catabolic process"/>
    <property type="evidence" value="ECO:0007669"/>
    <property type="project" value="UniProtKB-UniRule"/>
</dbReference>
<evidence type="ECO:0000259" key="9">
    <source>
        <dbReference type="Pfam" id="PF01138"/>
    </source>
</evidence>
<organism evidence="11 12">
    <name type="scientific">Ferrimonas marina</name>
    <dbReference type="NCBI Taxonomy" id="299255"/>
    <lineage>
        <taxon>Bacteria</taxon>
        <taxon>Pseudomonadati</taxon>
        <taxon>Pseudomonadota</taxon>
        <taxon>Gammaproteobacteria</taxon>
        <taxon>Alteromonadales</taxon>
        <taxon>Ferrimonadaceae</taxon>
        <taxon>Ferrimonas</taxon>
    </lineage>
</organism>
<comment type="function">
    <text evidence="7">Phosphorolytic 3'-5' exoribonuclease that plays an important role in tRNA 3'-end maturation. Removes nucleotide residues following the 3'-CCA terminus of tRNAs; can also add nucleotides to the ends of RNA molecules by using nucleoside diphosphates as substrates, but this may not be physiologically important. Probably plays a role in initiation of 16S rRNA degradation (leading to ribosome degradation) during starvation.</text>
</comment>
<dbReference type="PANTHER" id="PTHR11953:SF0">
    <property type="entry name" value="EXOSOME COMPLEX COMPONENT RRP41"/>
    <property type="match status" value="1"/>
</dbReference>
<dbReference type="Pfam" id="PF03725">
    <property type="entry name" value="RNase_PH_C"/>
    <property type="match status" value="1"/>
</dbReference>
<dbReference type="GO" id="GO:0008033">
    <property type="term" value="P:tRNA processing"/>
    <property type="evidence" value="ECO:0007669"/>
    <property type="project" value="UniProtKB-UniRule"/>
</dbReference>
<dbReference type="InterPro" id="IPR036345">
    <property type="entry name" value="ExoRNase_PH_dom2_sf"/>
</dbReference>
<dbReference type="InterPro" id="IPR020568">
    <property type="entry name" value="Ribosomal_Su5_D2-typ_SF"/>
</dbReference>
<dbReference type="NCBIfam" id="TIGR01966">
    <property type="entry name" value="RNasePH"/>
    <property type="match status" value="1"/>
</dbReference>
<dbReference type="GO" id="GO:0000175">
    <property type="term" value="F:3'-5'-RNA exonuclease activity"/>
    <property type="evidence" value="ECO:0007669"/>
    <property type="project" value="UniProtKB-UniRule"/>
</dbReference>
<dbReference type="STRING" id="299255.SAMN02745129_0055"/>
<feature type="binding site" evidence="7">
    <location>
        <begin position="124"/>
        <end position="126"/>
    </location>
    <ligand>
        <name>phosphate</name>
        <dbReference type="ChEBI" id="CHEBI:43474"/>
        <note>substrate</note>
    </ligand>
</feature>
<dbReference type="CDD" id="cd11362">
    <property type="entry name" value="RNase_PH_bact"/>
    <property type="match status" value="1"/>
</dbReference>
<protein>
    <recommendedName>
        <fullName evidence="7">Ribonuclease PH</fullName>
        <shortName evidence="7">RNase PH</shortName>
        <ecNumber evidence="7">2.7.7.56</ecNumber>
    </recommendedName>
    <alternativeName>
        <fullName evidence="7">tRNA nucleotidyltransferase</fullName>
    </alternativeName>
</protein>
<keyword evidence="4 7" id="KW-0808">Transferase</keyword>
<keyword evidence="12" id="KW-1185">Reference proteome</keyword>
<keyword evidence="7" id="KW-0548">Nucleotidyltransferase</keyword>
<keyword evidence="5 7" id="KW-0819">tRNA processing</keyword>
<evidence type="ECO:0000256" key="6">
    <source>
        <dbReference type="ARBA" id="ARBA00022884"/>
    </source>
</evidence>
<dbReference type="OrthoDB" id="9802265at2"/>
<keyword evidence="6" id="KW-0694">RNA-binding</keyword>
<dbReference type="InterPro" id="IPR015847">
    <property type="entry name" value="ExoRNase_PH_dom2"/>
</dbReference>
<dbReference type="Pfam" id="PF01138">
    <property type="entry name" value="RNase_PH"/>
    <property type="match status" value="1"/>
</dbReference>
<feature type="binding site" evidence="7">
    <location>
        <position position="86"/>
    </location>
    <ligand>
        <name>phosphate</name>
        <dbReference type="ChEBI" id="CHEBI:43474"/>
        <note>substrate</note>
    </ligand>
</feature>
<name>A0A1M5Z9L5_9GAMM</name>
<evidence type="ECO:0000313" key="12">
    <source>
        <dbReference type="Proteomes" id="UP000184268"/>
    </source>
</evidence>
<keyword evidence="2 7" id="KW-0698">rRNA processing</keyword>
<dbReference type="SUPFAM" id="SSF55666">
    <property type="entry name" value="Ribonuclease PH domain 2-like"/>
    <property type="match status" value="1"/>
</dbReference>
<dbReference type="GO" id="GO:0000049">
    <property type="term" value="F:tRNA binding"/>
    <property type="evidence" value="ECO:0007669"/>
    <property type="project" value="UniProtKB-UniRule"/>
</dbReference>
<dbReference type="EMBL" id="FQXG01000010">
    <property type="protein sequence ID" value="SHI20925.1"/>
    <property type="molecule type" value="Genomic_DNA"/>
</dbReference>
<feature type="domain" description="Exoribonuclease phosphorolytic" evidence="10">
    <location>
        <begin position="158"/>
        <end position="223"/>
    </location>
</feature>
<dbReference type="InterPro" id="IPR027408">
    <property type="entry name" value="PNPase/RNase_PH_dom_sf"/>
</dbReference>
<dbReference type="AlphaFoldDB" id="A0A1M5Z9L5"/>
<dbReference type="HAMAP" id="MF_00564">
    <property type="entry name" value="RNase_PH"/>
    <property type="match status" value="1"/>
</dbReference>
<dbReference type="Gene3D" id="3.30.230.70">
    <property type="entry name" value="GHMP Kinase, N-terminal domain"/>
    <property type="match status" value="1"/>
</dbReference>
<gene>
    <name evidence="7" type="primary">rph</name>
    <name evidence="11" type="ORF">SAMN02745129_0055</name>
</gene>
<dbReference type="SUPFAM" id="SSF54211">
    <property type="entry name" value="Ribosomal protein S5 domain 2-like"/>
    <property type="match status" value="1"/>
</dbReference>
<accession>A0A1M5Z9L5</accession>
<evidence type="ECO:0000256" key="8">
    <source>
        <dbReference type="SAM" id="MobiDB-lite"/>
    </source>
</evidence>
<feature type="domain" description="Exoribonuclease phosphorolytic" evidence="9">
    <location>
        <begin position="11"/>
        <end position="140"/>
    </location>
</feature>
<comment type="catalytic activity">
    <reaction evidence="7">
        <text>tRNA(n+1) + phosphate = tRNA(n) + a ribonucleoside 5'-diphosphate</text>
        <dbReference type="Rhea" id="RHEA:10628"/>
        <dbReference type="Rhea" id="RHEA-COMP:17343"/>
        <dbReference type="Rhea" id="RHEA-COMP:17344"/>
        <dbReference type="ChEBI" id="CHEBI:43474"/>
        <dbReference type="ChEBI" id="CHEBI:57930"/>
        <dbReference type="ChEBI" id="CHEBI:173114"/>
        <dbReference type="EC" id="2.7.7.56"/>
    </reaction>
</comment>
<comment type="subunit">
    <text evidence="7">Homohexameric ring arranged as a trimer of dimers.</text>
</comment>
<dbReference type="PANTHER" id="PTHR11953">
    <property type="entry name" value="EXOSOME COMPLEX COMPONENT"/>
    <property type="match status" value="1"/>
</dbReference>
<dbReference type="Proteomes" id="UP000184268">
    <property type="component" value="Unassembled WGS sequence"/>
</dbReference>
<keyword evidence="3 7" id="KW-0820">tRNA-binding</keyword>
<dbReference type="InterPro" id="IPR018336">
    <property type="entry name" value="RNase_PH_CS"/>
</dbReference>
<sequence length="239" mass="25483">MRSNGRTAAQPRPVSITRNFTAHAEGSVLIAIGNTKVICTASVEEGVPRFLRGQGKGWITAEYGMLPRSTHSRNNREAARGKQSGRTQEIQRLIGRSLRAAVDLEALGEHTITIDCDVIQADGGTRTASITGACVALMDAIDYMKSQGWVKVSPLKQPIAALSVGIVAGQPVCDLDYGEDSTAETDMNVVMAEDGRIIEVQGTAEGEPFSFDEMNAMMALAKDGIASLIQAQKAAYNQA</sequence>
<evidence type="ECO:0000256" key="3">
    <source>
        <dbReference type="ARBA" id="ARBA00022555"/>
    </source>
</evidence>
<evidence type="ECO:0000256" key="2">
    <source>
        <dbReference type="ARBA" id="ARBA00022552"/>
    </source>
</evidence>
<evidence type="ECO:0000259" key="10">
    <source>
        <dbReference type="Pfam" id="PF03725"/>
    </source>
</evidence>
<evidence type="ECO:0000256" key="7">
    <source>
        <dbReference type="HAMAP-Rule" id="MF_00564"/>
    </source>
</evidence>